<protein>
    <submittedName>
        <fullName evidence="2">Uncharacterized protein</fullName>
    </submittedName>
</protein>
<name>A0A6A5V066_9PLEO</name>
<evidence type="ECO:0000313" key="3">
    <source>
        <dbReference type="Proteomes" id="UP000800036"/>
    </source>
</evidence>
<dbReference type="EMBL" id="ML976719">
    <property type="protein sequence ID" value="KAF1968506.1"/>
    <property type="molecule type" value="Genomic_DNA"/>
</dbReference>
<keyword evidence="3" id="KW-1185">Reference proteome</keyword>
<sequence>MIPPGWIEHKRIHRVENEEEAAIPHRPTHSPHGPYLPRCSLHDQPPVYAVANPTNNPLEHARCSDAVHHARHTQTLPLRERVSEARVEKYPESRKNSAMKKVWFVMLKAAMSAEERVGGKSGRGCMARSRGRRRVGRRGGGREEGEGVRRLSREWVRGIVGEHGQAVGGLDGLQEREGKTRGVTSTSWFLKIYAWNVKFWF</sequence>
<dbReference type="AlphaFoldDB" id="A0A6A5V066"/>
<evidence type="ECO:0000313" key="2">
    <source>
        <dbReference type="EMBL" id="KAF1968506.1"/>
    </source>
</evidence>
<gene>
    <name evidence="2" type="ORF">BU23DRAFT_260863</name>
</gene>
<feature type="compositionally biased region" description="Basic residues" evidence="1">
    <location>
        <begin position="129"/>
        <end position="139"/>
    </location>
</feature>
<dbReference type="Proteomes" id="UP000800036">
    <property type="component" value="Unassembled WGS sequence"/>
</dbReference>
<reference evidence="2" key="1">
    <citation type="journal article" date="2020" name="Stud. Mycol.">
        <title>101 Dothideomycetes genomes: a test case for predicting lifestyles and emergence of pathogens.</title>
        <authorList>
            <person name="Haridas S."/>
            <person name="Albert R."/>
            <person name="Binder M."/>
            <person name="Bloem J."/>
            <person name="Labutti K."/>
            <person name="Salamov A."/>
            <person name="Andreopoulos B."/>
            <person name="Baker S."/>
            <person name="Barry K."/>
            <person name="Bills G."/>
            <person name="Bluhm B."/>
            <person name="Cannon C."/>
            <person name="Castanera R."/>
            <person name="Culley D."/>
            <person name="Daum C."/>
            <person name="Ezra D."/>
            <person name="Gonzalez J."/>
            <person name="Henrissat B."/>
            <person name="Kuo A."/>
            <person name="Liang C."/>
            <person name="Lipzen A."/>
            <person name="Lutzoni F."/>
            <person name="Magnuson J."/>
            <person name="Mondo S."/>
            <person name="Nolan M."/>
            <person name="Ohm R."/>
            <person name="Pangilinan J."/>
            <person name="Park H.-J."/>
            <person name="Ramirez L."/>
            <person name="Alfaro M."/>
            <person name="Sun H."/>
            <person name="Tritt A."/>
            <person name="Yoshinaga Y."/>
            <person name="Zwiers L.-H."/>
            <person name="Turgeon B."/>
            <person name="Goodwin S."/>
            <person name="Spatafora J."/>
            <person name="Crous P."/>
            <person name="Grigoriev I."/>
        </authorList>
    </citation>
    <scope>NUCLEOTIDE SEQUENCE</scope>
    <source>
        <strain evidence="2">CBS 107.79</strain>
    </source>
</reference>
<organism evidence="2 3">
    <name type="scientific">Bimuria novae-zelandiae CBS 107.79</name>
    <dbReference type="NCBI Taxonomy" id="1447943"/>
    <lineage>
        <taxon>Eukaryota</taxon>
        <taxon>Fungi</taxon>
        <taxon>Dikarya</taxon>
        <taxon>Ascomycota</taxon>
        <taxon>Pezizomycotina</taxon>
        <taxon>Dothideomycetes</taxon>
        <taxon>Pleosporomycetidae</taxon>
        <taxon>Pleosporales</taxon>
        <taxon>Massarineae</taxon>
        <taxon>Didymosphaeriaceae</taxon>
        <taxon>Bimuria</taxon>
    </lineage>
</organism>
<feature type="region of interest" description="Disordered" evidence="1">
    <location>
        <begin position="119"/>
        <end position="146"/>
    </location>
</feature>
<proteinExistence type="predicted"/>
<accession>A0A6A5V066</accession>
<evidence type="ECO:0000256" key="1">
    <source>
        <dbReference type="SAM" id="MobiDB-lite"/>
    </source>
</evidence>